<dbReference type="NCBIfam" id="TIGR00228">
    <property type="entry name" value="ruvC"/>
    <property type="match status" value="1"/>
</dbReference>
<dbReference type="InterPro" id="IPR020563">
    <property type="entry name" value="X-over_junc_endoDNase_Mg_BS"/>
</dbReference>
<feature type="active site" evidence="13">
    <location>
        <position position="143"/>
    </location>
</feature>
<evidence type="ECO:0000313" key="16">
    <source>
        <dbReference type="Proteomes" id="UP000245590"/>
    </source>
</evidence>
<dbReference type="Pfam" id="PF02075">
    <property type="entry name" value="RuvC"/>
    <property type="match status" value="1"/>
</dbReference>
<dbReference type="PANTHER" id="PTHR30194">
    <property type="entry name" value="CROSSOVER JUNCTION ENDODEOXYRIBONUCLEASE RUVC"/>
    <property type="match status" value="1"/>
</dbReference>
<dbReference type="PROSITE" id="PS01321">
    <property type="entry name" value="RUVC"/>
    <property type="match status" value="1"/>
</dbReference>
<keyword evidence="10 13" id="KW-0233">DNA recombination</keyword>
<dbReference type="HAMAP" id="MF_00034">
    <property type="entry name" value="RuvC"/>
    <property type="match status" value="1"/>
</dbReference>
<proteinExistence type="inferred from homology"/>
<dbReference type="OrthoDB" id="9805499at2"/>
<keyword evidence="2 13" id="KW-0963">Cytoplasm</keyword>
<keyword evidence="4 13" id="KW-0479">Metal-binding</keyword>
<evidence type="ECO:0000256" key="9">
    <source>
        <dbReference type="ARBA" id="ARBA00023125"/>
    </source>
</evidence>
<feature type="active site" evidence="13">
    <location>
        <position position="70"/>
    </location>
</feature>
<evidence type="ECO:0000256" key="7">
    <source>
        <dbReference type="ARBA" id="ARBA00022801"/>
    </source>
</evidence>
<comment type="caution">
    <text evidence="15">The sequence shown here is derived from an EMBL/GenBank/DDBJ whole genome shotgun (WGS) entry which is preliminary data.</text>
</comment>
<dbReference type="CDD" id="cd16962">
    <property type="entry name" value="RuvC"/>
    <property type="match status" value="1"/>
</dbReference>
<comment type="subunit">
    <text evidence="13">Homodimer which binds Holliday junction (HJ) DNA. The HJ becomes 2-fold symmetrical on binding to RuvC with unstacked arms; it has a different conformation from HJ DNA in complex with RuvA. In the full resolvosome a probable DNA-RuvA(4)-RuvB(12)-RuvC(2) complex forms which resolves the HJ.</text>
</comment>
<dbReference type="GO" id="GO:0003677">
    <property type="term" value="F:DNA binding"/>
    <property type="evidence" value="ECO:0007669"/>
    <property type="project" value="UniProtKB-KW"/>
</dbReference>
<evidence type="ECO:0000256" key="12">
    <source>
        <dbReference type="ARBA" id="ARBA00029354"/>
    </source>
</evidence>
<evidence type="ECO:0000256" key="11">
    <source>
        <dbReference type="ARBA" id="ARBA00023204"/>
    </source>
</evidence>
<keyword evidence="3 13" id="KW-0540">Nuclease</keyword>
<dbReference type="RefSeq" id="WP_109276246.1">
    <property type="nucleotide sequence ID" value="NZ_QFKX01000004.1"/>
</dbReference>
<evidence type="ECO:0000256" key="6">
    <source>
        <dbReference type="ARBA" id="ARBA00022763"/>
    </source>
</evidence>
<keyword evidence="5 13" id="KW-0255">Endonuclease</keyword>
<accession>A0A2U2RJ53</accession>
<dbReference type="InterPro" id="IPR012337">
    <property type="entry name" value="RNaseH-like_sf"/>
</dbReference>
<evidence type="ECO:0000256" key="3">
    <source>
        <dbReference type="ARBA" id="ARBA00022722"/>
    </source>
</evidence>
<dbReference type="InterPro" id="IPR002176">
    <property type="entry name" value="X-over_junc_endoDNase_RuvC"/>
</dbReference>
<dbReference type="GO" id="GO:0006310">
    <property type="term" value="P:DNA recombination"/>
    <property type="evidence" value="ECO:0007669"/>
    <property type="project" value="UniProtKB-UniRule"/>
</dbReference>
<evidence type="ECO:0000256" key="10">
    <source>
        <dbReference type="ARBA" id="ARBA00023172"/>
    </source>
</evidence>
<dbReference type="PANTHER" id="PTHR30194:SF3">
    <property type="entry name" value="CROSSOVER JUNCTION ENDODEOXYRIBONUCLEASE RUVC"/>
    <property type="match status" value="1"/>
</dbReference>
<dbReference type="NCBIfam" id="NF000711">
    <property type="entry name" value="PRK00039.2-1"/>
    <property type="match status" value="1"/>
</dbReference>
<evidence type="ECO:0000256" key="2">
    <source>
        <dbReference type="ARBA" id="ARBA00022490"/>
    </source>
</evidence>
<evidence type="ECO:0000256" key="4">
    <source>
        <dbReference type="ARBA" id="ARBA00022723"/>
    </source>
</evidence>
<evidence type="ECO:0000256" key="8">
    <source>
        <dbReference type="ARBA" id="ARBA00022842"/>
    </source>
</evidence>
<dbReference type="GO" id="GO:0048476">
    <property type="term" value="C:Holliday junction resolvase complex"/>
    <property type="evidence" value="ECO:0007669"/>
    <property type="project" value="UniProtKB-UniRule"/>
</dbReference>
<feature type="binding site" evidence="13">
    <location>
        <position position="70"/>
    </location>
    <ligand>
        <name>Mg(2+)</name>
        <dbReference type="ChEBI" id="CHEBI:18420"/>
        <label>2</label>
    </ligand>
</feature>
<dbReference type="GO" id="GO:0008821">
    <property type="term" value="F:crossover junction DNA endonuclease activity"/>
    <property type="evidence" value="ECO:0007669"/>
    <property type="project" value="UniProtKB-UniRule"/>
</dbReference>
<reference evidence="15 16" key="1">
    <citation type="submission" date="2018-05" db="EMBL/GenBank/DDBJ databases">
        <title>Brachybacterium sp. M1HQ-2T, whole genome shotgun sequence.</title>
        <authorList>
            <person name="Tuo L."/>
        </authorList>
    </citation>
    <scope>NUCLEOTIDE SEQUENCE [LARGE SCALE GENOMIC DNA]</scope>
    <source>
        <strain evidence="15 16">M1HQ-2</strain>
    </source>
</reference>
<keyword evidence="11 13" id="KW-0234">DNA repair</keyword>
<protein>
    <recommendedName>
        <fullName evidence="13 14">Crossover junction endodeoxyribonuclease RuvC</fullName>
        <ecNumber evidence="13 14">3.1.21.10</ecNumber>
    </recommendedName>
    <alternativeName>
        <fullName evidence="13">Holliday junction nuclease RuvC</fullName>
    </alternativeName>
    <alternativeName>
        <fullName evidence="13">Holliday junction resolvase RuvC</fullName>
    </alternativeName>
</protein>
<name>A0A2U2RJ53_9MICO</name>
<dbReference type="GO" id="GO:0000287">
    <property type="term" value="F:magnesium ion binding"/>
    <property type="evidence" value="ECO:0007669"/>
    <property type="project" value="UniProtKB-UniRule"/>
</dbReference>
<dbReference type="PRINTS" id="PR00696">
    <property type="entry name" value="RSOLVASERUVC"/>
</dbReference>
<keyword evidence="8 13" id="KW-0460">Magnesium</keyword>
<comment type="cofactor">
    <cofactor evidence="13">
        <name>Mg(2+)</name>
        <dbReference type="ChEBI" id="CHEBI:18420"/>
    </cofactor>
    <text evidence="13">Binds 2 Mg(2+) ion per subunit.</text>
</comment>
<organism evidence="15 16">
    <name type="scientific">Brachybacterium endophyticum</name>
    <dbReference type="NCBI Taxonomy" id="2182385"/>
    <lineage>
        <taxon>Bacteria</taxon>
        <taxon>Bacillati</taxon>
        <taxon>Actinomycetota</taxon>
        <taxon>Actinomycetes</taxon>
        <taxon>Micrococcales</taxon>
        <taxon>Dermabacteraceae</taxon>
        <taxon>Brachybacterium</taxon>
    </lineage>
</organism>
<gene>
    <name evidence="13" type="primary">ruvC</name>
    <name evidence="15" type="ORF">DEO23_11900</name>
</gene>
<comment type="subcellular location">
    <subcellularLocation>
        <location evidence="13">Cytoplasm</location>
    </subcellularLocation>
</comment>
<feature type="active site" evidence="13">
    <location>
        <position position="9"/>
    </location>
</feature>
<keyword evidence="16" id="KW-1185">Reference proteome</keyword>
<dbReference type="GO" id="GO:0006281">
    <property type="term" value="P:DNA repair"/>
    <property type="evidence" value="ECO:0007669"/>
    <property type="project" value="UniProtKB-UniRule"/>
</dbReference>
<evidence type="ECO:0000313" key="15">
    <source>
        <dbReference type="EMBL" id="PWH05890.1"/>
    </source>
</evidence>
<comment type="function">
    <text evidence="13">The RuvA-RuvB-RuvC complex processes Holliday junction (HJ) DNA during genetic recombination and DNA repair. Endonuclease that resolves HJ intermediates. Cleaves cruciform DNA by making single-stranded nicks across the HJ at symmetrical positions within the homologous arms, yielding a 5'-phosphate and a 3'-hydroxyl group; requires a central core of homology in the junction. The consensus cleavage sequence is 5'-(A/T)TT(C/G)-3'. Cleavage occurs on the 3'-side of the TT dinucleotide at the point of strand exchange. HJ branch migration catalyzed by RuvA-RuvB allows RuvC to scan DNA until it finds its consensus sequence, where it cleaves and resolves the cruciform DNA.</text>
</comment>
<keyword evidence="7 13" id="KW-0378">Hydrolase</keyword>
<dbReference type="InterPro" id="IPR036397">
    <property type="entry name" value="RNaseH_sf"/>
</dbReference>
<evidence type="ECO:0000256" key="13">
    <source>
        <dbReference type="HAMAP-Rule" id="MF_00034"/>
    </source>
</evidence>
<comment type="catalytic activity">
    <reaction evidence="12 13">
        <text>Endonucleolytic cleavage at a junction such as a reciprocal single-stranded crossover between two homologous DNA duplexes (Holliday junction).</text>
        <dbReference type="EC" id="3.1.21.10"/>
    </reaction>
</comment>
<evidence type="ECO:0000256" key="5">
    <source>
        <dbReference type="ARBA" id="ARBA00022759"/>
    </source>
</evidence>
<dbReference type="GO" id="GO:0005737">
    <property type="term" value="C:cytoplasm"/>
    <property type="evidence" value="ECO:0007669"/>
    <property type="project" value="UniProtKB-SubCell"/>
</dbReference>
<keyword evidence="9 13" id="KW-0238">DNA-binding</keyword>
<sequence length="196" mass="20677">MTLRVLGVDPGLTRCGYGVLDAGSGRSASLVDVGVVRSSPEDGIDLRLLEISRGLEAKIEEHAPDVVAIERVFSQNNTSTVMSTAQVSGVAILLAAQRGIRIAMHTPSEVKAAVTGSGRADKKQIQTMLVKLLKLDAPPKPADAADALAIALTQLWRGPGPVRLDGAGRARTSAQAVWAEAERSARRARESSTSRF</sequence>
<feature type="binding site" evidence="13">
    <location>
        <position position="143"/>
    </location>
    <ligand>
        <name>Mg(2+)</name>
        <dbReference type="ChEBI" id="CHEBI:18420"/>
        <label>1</label>
    </ligand>
</feature>
<feature type="binding site" evidence="13">
    <location>
        <position position="9"/>
    </location>
    <ligand>
        <name>Mg(2+)</name>
        <dbReference type="ChEBI" id="CHEBI:18420"/>
        <label>1</label>
    </ligand>
</feature>
<keyword evidence="6 13" id="KW-0227">DNA damage</keyword>
<dbReference type="FunFam" id="3.30.420.10:FF:000002">
    <property type="entry name" value="Crossover junction endodeoxyribonuclease RuvC"/>
    <property type="match status" value="1"/>
</dbReference>
<dbReference type="Gene3D" id="3.30.420.10">
    <property type="entry name" value="Ribonuclease H-like superfamily/Ribonuclease H"/>
    <property type="match status" value="1"/>
</dbReference>
<dbReference type="AlphaFoldDB" id="A0A2U2RJ53"/>
<dbReference type="SUPFAM" id="SSF53098">
    <property type="entry name" value="Ribonuclease H-like"/>
    <property type="match status" value="1"/>
</dbReference>
<dbReference type="EC" id="3.1.21.10" evidence="13 14"/>
<comment type="similarity">
    <text evidence="1 13">Belongs to the RuvC family.</text>
</comment>
<evidence type="ECO:0000256" key="14">
    <source>
        <dbReference type="NCBIfam" id="TIGR00228"/>
    </source>
</evidence>
<dbReference type="Proteomes" id="UP000245590">
    <property type="component" value="Unassembled WGS sequence"/>
</dbReference>
<dbReference type="EMBL" id="QFKX01000004">
    <property type="protein sequence ID" value="PWH05890.1"/>
    <property type="molecule type" value="Genomic_DNA"/>
</dbReference>
<evidence type="ECO:0000256" key="1">
    <source>
        <dbReference type="ARBA" id="ARBA00009518"/>
    </source>
</evidence>